<evidence type="ECO:0000313" key="2">
    <source>
        <dbReference type="Proteomes" id="UP000614261"/>
    </source>
</evidence>
<sequence length="278" mass="30754">MPLKELASVYDPDDDANADWIVRSPKAFFILDGASSLLGESIEGLSSASWLVRQIGKKLEAFEGPSVEAGMHSILEDIASQAQALDGASSKSDPPFCCLIGCIEHDDVIELVSWGDCQAIVSLGEDASCELFGFNSVALLDDAITRAVTAEKRAGTEHLEAFRKYVPQIVENRQKRNVDRGYQILDLRPPYVGIPERRFLDKRLAHRILLTTDGLFRAVTCYGMATLQEVASIDSQERLSDLLHRMREIEGGDKGCDLYPRLKPRDDVAAILLDFQPE</sequence>
<protein>
    <recommendedName>
        <fullName evidence="3">PPM-type phosphatase domain-containing protein</fullName>
    </recommendedName>
</protein>
<name>A0ABQ1J9W6_9SPHN</name>
<dbReference type="Proteomes" id="UP000614261">
    <property type="component" value="Unassembled WGS sequence"/>
</dbReference>
<reference evidence="2" key="1">
    <citation type="journal article" date="2019" name="Int. J. Syst. Evol. Microbiol.">
        <title>The Global Catalogue of Microorganisms (GCM) 10K type strain sequencing project: providing services to taxonomists for standard genome sequencing and annotation.</title>
        <authorList>
            <consortium name="The Broad Institute Genomics Platform"/>
            <consortium name="The Broad Institute Genome Sequencing Center for Infectious Disease"/>
            <person name="Wu L."/>
            <person name="Ma J."/>
        </authorList>
    </citation>
    <scope>NUCLEOTIDE SEQUENCE [LARGE SCALE GENOMIC DNA]</scope>
    <source>
        <strain evidence="2">CGMCC 1.12851</strain>
    </source>
</reference>
<keyword evidence="2" id="KW-1185">Reference proteome</keyword>
<dbReference type="EMBL" id="BMGD01000002">
    <property type="protein sequence ID" value="GGB61730.1"/>
    <property type="molecule type" value="Genomic_DNA"/>
</dbReference>
<dbReference type="InterPro" id="IPR036457">
    <property type="entry name" value="PPM-type-like_dom_sf"/>
</dbReference>
<organism evidence="1 2">
    <name type="scientific">Blastomonas aquatica</name>
    <dbReference type="NCBI Taxonomy" id="1510276"/>
    <lineage>
        <taxon>Bacteria</taxon>
        <taxon>Pseudomonadati</taxon>
        <taxon>Pseudomonadota</taxon>
        <taxon>Alphaproteobacteria</taxon>
        <taxon>Sphingomonadales</taxon>
        <taxon>Sphingomonadaceae</taxon>
        <taxon>Blastomonas</taxon>
    </lineage>
</organism>
<gene>
    <name evidence="1" type="ORF">GCM10010833_15920</name>
</gene>
<proteinExistence type="predicted"/>
<dbReference type="RefSeq" id="WP_188513825.1">
    <property type="nucleotide sequence ID" value="NZ_BMGD01000002.1"/>
</dbReference>
<dbReference type="Gene3D" id="3.60.40.10">
    <property type="entry name" value="PPM-type phosphatase domain"/>
    <property type="match status" value="1"/>
</dbReference>
<accession>A0ABQ1J9W6</accession>
<evidence type="ECO:0000313" key="1">
    <source>
        <dbReference type="EMBL" id="GGB61730.1"/>
    </source>
</evidence>
<dbReference type="SUPFAM" id="SSF81606">
    <property type="entry name" value="PP2C-like"/>
    <property type="match status" value="1"/>
</dbReference>
<comment type="caution">
    <text evidence="1">The sequence shown here is derived from an EMBL/GenBank/DDBJ whole genome shotgun (WGS) entry which is preliminary data.</text>
</comment>
<evidence type="ECO:0008006" key="3">
    <source>
        <dbReference type="Google" id="ProtNLM"/>
    </source>
</evidence>